<evidence type="ECO:0000256" key="1">
    <source>
        <dbReference type="SAM" id="SignalP"/>
    </source>
</evidence>
<dbReference type="InterPro" id="IPR054139">
    <property type="entry name" value="CarG-like"/>
</dbReference>
<dbReference type="EMBL" id="JARRYG010000005">
    <property type="protein sequence ID" value="MDG4695804.1"/>
    <property type="molecule type" value="Genomic_DNA"/>
</dbReference>
<gene>
    <name evidence="2" type="ORF">P7V44_06075</name>
    <name evidence="3" type="ORF">Q5E86_20345</name>
</gene>
<dbReference type="Pfam" id="PF21955">
    <property type="entry name" value="CarG-like"/>
    <property type="match status" value="1"/>
</dbReference>
<proteinExistence type="predicted"/>
<evidence type="ECO:0000313" key="5">
    <source>
        <dbReference type="Proteomes" id="UP001176478"/>
    </source>
</evidence>
<reference evidence="3" key="2">
    <citation type="submission" date="2023-07" db="EMBL/GenBank/DDBJ databases">
        <authorList>
            <person name="Yang W."/>
            <person name="Chen J."/>
            <person name="Ji P."/>
            <person name="Hu F."/>
        </authorList>
    </citation>
    <scope>NUCLEOTIDE SEQUENCE</scope>
    <source>
        <strain evidence="3">CRE-138-0111</strain>
    </source>
</reference>
<dbReference type="AlphaFoldDB" id="A0AA42FJQ7"/>
<accession>A0AA42FJQ7</accession>
<evidence type="ECO:0000313" key="4">
    <source>
        <dbReference type="Proteomes" id="UP001156701"/>
    </source>
</evidence>
<feature type="signal peptide" evidence="1">
    <location>
        <begin position="1"/>
        <end position="25"/>
    </location>
</feature>
<dbReference type="RefSeq" id="WP_042844568.1">
    <property type="nucleotide sequence ID" value="NZ_JARRYG010000005.1"/>
</dbReference>
<name>A0AA42FJQ7_9GAMM</name>
<dbReference type="Proteomes" id="UP001176478">
    <property type="component" value="Unassembled WGS sequence"/>
</dbReference>
<evidence type="ECO:0000313" key="2">
    <source>
        <dbReference type="EMBL" id="MDG4695804.1"/>
    </source>
</evidence>
<dbReference type="EMBL" id="JAUQTG010000017">
    <property type="protein sequence ID" value="MDO7858648.1"/>
    <property type="molecule type" value="Genomic_DNA"/>
</dbReference>
<dbReference type="Proteomes" id="UP001156701">
    <property type="component" value="Unassembled WGS sequence"/>
</dbReference>
<feature type="chain" id="PRO_5041319622" evidence="1">
    <location>
        <begin position="26"/>
        <end position="178"/>
    </location>
</feature>
<reference evidence="3" key="3">
    <citation type="journal article" date="2024" name="Int. J. Antimicrob. Agents">
        <title>Identification of a novel Providencia species showing multi-drug-resistant in three patients with hospital-acquired infection.</title>
        <authorList>
            <person name="Yang W."/>
            <person name="Chen J."/>
            <person name="Yang F."/>
            <person name="Ji P."/>
            <person name="Shen S."/>
            <person name="Yin D."/>
            <person name="Hu F."/>
        </authorList>
    </citation>
    <scope>NUCLEOTIDE SEQUENCE</scope>
    <source>
        <strain evidence="3">CRE-138-0111</strain>
    </source>
</reference>
<sequence>MKLKKLIYLLLLASFMSNSSTLVMLKDGQNNIDLNNNGITDIIFLASFDNNTSHPNRTATIFMKDNKKWSIIPTPDDNGFIWSDFSLSASMVKISDFELHQYKNHYYMVKGTKFIDNNNSGDLSDNTQIKFIRYKIANNEVDPGVSNLYWQPTGSYITIEKYLNVDDAFKFLDMALFK</sequence>
<evidence type="ECO:0000313" key="3">
    <source>
        <dbReference type="EMBL" id="MDO7858648.1"/>
    </source>
</evidence>
<reference evidence="2" key="1">
    <citation type="submission" date="2023-03" db="EMBL/GenBank/DDBJ databases">
        <title>a new species belonging to Providencia genus.</title>
        <authorList>
            <person name="Yang W."/>
            <person name="Hu F."/>
            <person name="Shen S."/>
            <person name="Ding L."/>
            <person name="Yin D."/>
        </authorList>
    </citation>
    <scope>NUCLEOTIDE SEQUENCE</scope>
    <source>
        <strain evidence="2">CRE-3FA-0001</strain>
    </source>
</reference>
<protein>
    <submittedName>
        <fullName evidence="2">CpmJ protein</fullName>
    </submittedName>
</protein>
<keyword evidence="5" id="KW-1185">Reference proteome</keyword>
<organism evidence="2 4">
    <name type="scientific">Providencia huashanensis</name>
    <dbReference type="NCBI Taxonomy" id="3037798"/>
    <lineage>
        <taxon>Bacteria</taxon>
        <taxon>Pseudomonadati</taxon>
        <taxon>Pseudomonadota</taxon>
        <taxon>Gammaproteobacteria</taxon>
        <taxon>Enterobacterales</taxon>
        <taxon>Morganellaceae</taxon>
        <taxon>Providencia</taxon>
    </lineage>
</organism>
<comment type="caution">
    <text evidence="2">The sequence shown here is derived from an EMBL/GenBank/DDBJ whole genome shotgun (WGS) entry which is preliminary data.</text>
</comment>
<keyword evidence="1" id="KW-0732">Signal</keyword>